<dbReference type="STRING" id="92487.SAMN02745130_00326"/>
<feature type="transmembrane region" description="Helical" evidence="1">
    <location>
        <begin position="161"/>
        <end position="183"/>
    </location>
</feature>
<protein>
    <submittedName>
        <fullName evidence="2">Uncharacterized membrane protein HdeD, DUF308 family</fullName>
    </submittedName>
</protein>
<feature type="transmembrane region" description="Helical" evidence="1">
    <location>
        <begin position="102"/>
        <end position="123"/>
    </location>
</feature>
<dbReference type="InterPro" id="IPR005325">
    <property type="entry name" value="DUF308_memb"/>
</dbReference>
<dbReference type="Proteomes" id="UP000190460">
    <property type="component" value="Unassembled WGS sequence"/>
</dbReference>
<gene>
    <name evidence="2" type="ORF">SAMN02745130_00326</name>
</gene>
<evidence type="ECO:0000256" key="1">
    <source>
        <dbReference type="SAM" id="Phobius"/>
    </source>
</evidence>
<accession>A0A1T4VUG1</accession>
<name>A0A1T4VUG1_9GAMM</name>
<dbReference type="GO" id="GO:0005886">
    <property type="term" value="C:plasma membrane"/>
    <property type="evidence" value="ECO:0007669"/>
    <property type="project" value="TreeGrafter"/>
</dbReference>
<feature type="transmembrane region" description="Helical" evidence="1">
    <location>
        <begin position="135"/>
        <end position="155"/>
    </location>
</feature>
<evidence type="ECO:0000313" key="2">
    <source>
        <dbReference type="EMBL" id="SKA68622.1"/>
    </source>
</evidence>
<dbReference type="RefSeq" id="WP_078920826.1">
    <property type="nucleotide sequence ID" value="NZ_FUYB01000001.1"/>
</dbReference>
<keyword evidence="1" id="KW-0472">Membrane</keyword>
<dbReference type="Pfam" id="PF03729">
    <property type="entry name" value="DUF308"/>
    <property type="match status" value="1"/>
</dbReference>
<reference evidence="2 3" key="1">
    <citation type="submission" date="2017-02" db="EMBL/GenBank/DDBJ databases">
        <authorList>
            <person name="Peterson S.W."/>
        </authorList>
    </citation>
    <scope>NUCLEOTIDE SEQUENCE [LARGE SCALE GENOMIC DNA]</scope>
    <source>
        <strain evidence="2 3">ATCC 49788</strain>
    </source>
</reference>
<keyword evidence="1" id="KW-1133">Transmembrane helix</keyword>
<feature type="transmembrane region" description="Helical" evidence="1">
    <location>
        <begin position="53"/>
        <end position="70"/>
    </location>
</feature>
<dbReference type="AlphaFoldDB" id="A0A1T4VUG1"/>
<evidence type="ECO:0000313" key="3">
    <source>
        <dbReference type="Proteomes" id="UP000190460"/>
    </source>
</evidence>
<dbReference type="PANTHER" id="PTHR34989">
    <property type="entry name" value="PROTEIN HDED"/>
    <property type="match status" value="1"/>
</dbReference>
<dbReference type="EMBL" id="FUYB01000001">
    <property type="protein sequence ID" value="SKA68622.1"/>
    <property type="molecule type" value="Genomic_DNA"/>
</dbReference>
<feature type="transmembrane region" description="Helical" evidence="1">
    <location>
        <begin position="21"/>
        <end position="41"/>
    </location>
</feature>
<feature type="transmembrane region" description="Helical" evidence="1">
    <location>
        <begin position="77"/>
        <end position="96"/>
    </location>
</feature>
<sequence length="195" mass="21791">MELLIGISREARLRVIELGKNWNHFLILGCILLLGGVLAITLPLMTRYDADQVIGWTFLVCGFFQLFQALRVHGSTTFRWWLVFGTLLVLLAIAVLRNPLENFSTVHVVAGLLACLGLLKIIYAYRLRPAREWSWLLLSGLMSLVLAALLATHLLPADLKLSLLLAVELISAGLCLTLIGWGFNTMNERLIKQVI</sequence>
<dbReference type="InterPro" id="IPR052712">
    <property type="entry name" value="Acid_resist_chaperone_HdeD"/>
</dbReference>
<keyword evidence="1" id="KW-0812">Transmembrane</keyword>
<organism evidence="2 3">
    <name type="scientific">Thiothrix eikelboomii</name>
    <dbReference type="NCBI Taxonomy" id="92487"/>
    <lineage>
        <taxon>Bacteria</taxon>
        <taxon>Pseudomonadati</taxon>
        <taxon>Pseudomonadota</taxon>
        <taxon>Gammaproteobacteria</taxon>
        <taxon>Thiotrichales</taxon>
        <taxon>Thiotrichaceae</taxon>
        <taxon>Thiothrix</taxon>
    </lineage>
</organism>
<proteinExistence type="predicted"/>
<keyword evidence="3" id="KW-1185">Reference proteome</keyword>
<dbReference type="PANTHER" id="PTHR34989:SF1">
    <property type="entry name" value="PROTEIN HDED"/>
    <property type="match status" value="1"/>
</dbReference>